<keyword evidence="1" id="KW-0812">Transmembrane</keyword>
<dbReference type="OrthoDB" id="10045288at2759"/>
<evidence type="ECO:0000313" key="3">
    <source>
        <dbReference type="Proteomes" id="UP001152320"/>
    </source>
</evidence>
<keyword evidence="3" id="KW-1185">Reference proteome</keyword>
<proteinExistence type="predicted"/>
<sequence length="254" mass="28501">MNDQANKLVEELPMIGLSTLEDFVQNPPPFLRLLSTAPLMWDVNCTQVSICVDPRRNPYFRGALGNVFKFNVEDEFESLVKSVLSKPLILEVDFKVGSGCKTVVGHYFVTVNTANPVIKSQILNAVNEVRPRVMRRPVELKIDFNNVLDGWYRNLPGYPTTRCQVNGSTASCAEIVITSKPDVHPCFRTTVIGWGLIGATIMLSFLICCLTYYAVREIRTSTKRSKIQGDIKHLTWRNNVPVCSTDLGINFGEN</sequence>
<dbReference type="AlphaFoldDB" id="A0A9Q0YLD4"/>
<accession>A0A9Q0YLD4</accession>
<gene>
    <name evidence="2" type="ORF">HOLleu_34658</name>
</gene>
<comment type="caution">
    <text evidence="2">The sequence shown here is derived from an EMBL/GenBank/DDBJ whole genome shotgun (WGS) entry which is preliminary data.</text>
</comment>
<organism evidence="2 3">
    <name type="scientific">Holothuria leucospilota</name>
    <name type="common">Black long sea cucumber</name>
    <name type="synonym">Mertensiothuria leucospilota</name>
    <dbReference type="NCBI Taxonomy" id="206669"/>
    <lineage>
        <taxon>Eukaryota</taxon>
        <taxon>Metazoa</taxon>
        <taxon>Echinodermata</taxon>
        <taxon>Eleutherozoa</taxon>
        <taxon>Echinozoa</taxon>
        <taxon>Holothuroidea</taxon>
        <taxon>Aspidochirotacea</taxon>
        <taxon>Aspidochirotida</taxon>
        <taxon>Holothuriidae</taxon>
        <taxon>Holothuria</taxon>
    </lineage>
</organism>
<evidence type="ECO:0000256" key="1">
    <source>
        <dbReference type="SAM" id="Phobius"/>
    </source>
</evidence>
<keyword evidence="1" id="KW-1133">Transmembrane helix</keyword>
<evidence type="ECO:0000313" key="2">
    <source>
        <dbReference type="EMBL" id="KAJ8024685.1"/>
    </source>
</evidence>
<reference evidence="2" key="1">
    <citation type="submission" date="2021-10" db="EMBL/GenBank/DDBJ databases">
        <title>Tropical sea cucumber genome reveals ecological adaptation and Cuvierian tubules defense mechanism.</title>
        <authorList>
            <person name="Chen T."/>
        </authorList>
    </citation>
    <scope>NUCLEOTIDE SEQUENCE</scope>
    <source>
        <strain evidence="2">Nanhai2018</strain>
        <tissue evidence="2">Muscle</tissue>
    </source>
</reference>
<keyword evidence="1" id="KW-0472">Membrane</keyword>
<dbReference type="EMBL" id="JAIZAY010000018">
    <property type="protein sequence ID" value="KAJ8024685.1"/>
    <property type="molecule type" value="Genomic_DNA"/>
</dbReference>
<protein>
    <submittedName>
        <fullName evidence="2">Uncharacterized protein</fullName>
    </submittedName>
</protein>
<dbReference type="Proteomes" id="UP001152320">
    <property type="component" value="Chromosome 18"/>
</dbReference>
<feature type="transmembrane region" description="Helical" evidence="1">
    <location>
        <begin position="191"/>
        <end position="215"/>
    </location>
</feature>
<name>A0A9Q0YLD4_HOLLE</name>